<protein>
    <submittedName>
        <fullName evidence="3">ZP domain-containing protein</fullName>
    </submittedName>
</protein>
<sequence length="77" mass="8478">MPYEGRSLLGSHSLLNVIGCVTTKEASCRPVYQNVIYSFSENMIYKLTLDFTMIQPCMQPNDATPSDSDPIVLTSSG</sequence>
<evidence type="ECO:0000313" key="2">
    <source>
        <dbReference type="Proteomes" id="UP000271098"/>
    </source>
</evidence>
<dbReference type="EMBL" id="UYRT01012920">
    <property type="protein sequence ID" value="VDK52468.1"/>
    <property type="molecule type" value="Genomic_DNA"/>
</dbReference>
<dbReference type="WBParaSite" id="GPUH_0000587001-mRNA-1">
    <property type="protein sequence ID" value="GPUH_0000587001-mRNA-1"/>
    <property type="gene ID" value="GPUH_0000587001"/>
</dbReference>
<gene>
    <name evidence="1" type="ORF">GPUH_LOCUS5862</name>
</gene>
<organism evidence="3">
    <name type="scientific">Gongylonema pulchrum</name>
    <dbReference type="NCBI Taxonomy" id="637853"/>
    <lineage>
        <taxon>Eukaryota</taxon>
        <taxon>Metazoa</taxon>
        <taxon>Ecdysozoa</taxon>
        <taxon>Nematoda</taxon>
        <taxon>Chromadorea</taxon>
        <taxon>Rhabditida</taxon>
        <taxon>Spirurina</taxon>
        <taxon>Spiruromorpha</taxon>
        <taxon>Spiruroidea</taxon>
        <taxon>Gongylonematidae</taxon>
        <taxon>Gongylonema</taxon>
    </lineage>
</organism>
<evidence type="ECO:0000313" key="1">
    <source>
        <dbReference type="EMBL" id="VDK52468.1"/>
    </source>
</evidence>
<accession>A0A183DAX1</accession>
<reference evidence="3" key="1">
    <citation type="submission" date="2016-06" db="UniProtKB">
        <authorList>
            <consortium name="WormBaseParasite"/>
        </authorList>
    </citation>
    <scope>IDENTIFICATION</scope>
</reference>
<keyword evidence="2" id="KW-1185">Reference proteome</keyword>
<reference evidence="1 2" key="2">
    <citation type="submission" date="2018-11" db="EMBL/GenBank/DDBJ databases">
        <authorList>
            <consortium name="Pathogen Informatics"/>
        </authorList>
    </citation>
    <scope>NUCLEOTIDE SEQUENCE [LARGE SCALE GENOMIC DNA]</scope>
</reference>
<dbReference type="AlphaFoldDB" id="A0A183DAX1"/>
<evidence type="ECO:0000313" key="3">
    <source>
        <dbReference type="WBParaSite" id="GPUH_0000587001-mRNA-1"/>
    </source>
</evidence>
<name>A0A183DAX1_9BILA</name>
<proteinExistence type="predicted"/>
<dbReference type="Proteomes" id="UP000271098">
    <property type="component" value="Unassembled WGS sequence"/>
</dbReference>